<name>A0A839EMI8_9HYPH</name>
<evidence type="ECO:0000313" key="2">
    <source>
        <dbReference type="Proteomes" id="UP000549052"/>
    </source>
</evidence>
<gene>
    <name evidence="1" type="ORF">FHW16_005538</name>
</gene>
<evidence type="ECO:0000313" key="1">
    <source>
        <dbReference type="EMBL" id="MBA8881793.1"/>
    </source>
</evidence>
<comment type="caution">
    <text evidence="1">The sequence shown here is derived from an EMBL/GenBank/DDBJ whole genome shotgun (WGS) entry which is preliminary data.</text>
</comment>
<organism evidence="1 2">
    <name type="scientific">Phyllobacterium myrsinacearum</name>
    <dbReference type="NCBI Taxonomy" id="28101"/>
    <lineage>
        <taxon>Bacteria</taxon>
        <taxon>Pseudomonadati</taxon>
        <taxon>Pseudomonadota</taxon>
        <taxon>Alphaproteobacteria</taxon>
        <taxon>Hyphomicrobiales</taxon>
        <taxon>Phyllobacteriaceae</taxon>
        <taxon>Phyllobacterium</taxon>
    </lineage>
</organism>
<reference evidence="1 2" key="1">
    <citation type="submission" date="2020-07" db="EMBL/GenBank/DDBJ databases">
        <title>Genomic Encyclopedia of Type Strains, Phase IV (KMG-V): Genome sequencing to study the core and pangenomes of soil and plant-associated prokaryotes.</title>
        <authorList>
            <person name="Whitman W."/>
        </authorList>
    </citation>
    <scope>NUCLEOTIDE SEQUENCE [LARGE SCALE GENOMIC DNA]</scope>
    <source>
        <strain evidence="1 2">AN3</strain>
    </source>
</reference>
<dbReference type="EMBL" id="JACGXN010000016">
    <property type="protein sequence ID" value="MBA8881793.1"/>
    <property type="molecule type" value="Genomic_DNA"/>
</dbReference>
<dbReference type="AlphaFoldDB" id="A0A839EMI8"/>
<accession>A0A839EMI8</accession>
<proteinExistence type="predicted"/>
<protein>
    <submittedName>
        <fullName evidence="1">Uncharacterized protein</fullName>
    </submittedName>
</protein>
<keyword evidence="2" id="KW-1185">Reference proteome</keyword>
<dbReference type="Proteomes" id="UP000549052">
    <property type="component" value="Unassembled WGS sequence"/>
</dbReference>
<sequence>MLILILLAVYDLTTRILANSQAKVRHPLLHAQLFSHMLCVVGFSYFWFNR</sequence>